<sequence length="358" mass="38660">MNGESPRRGFFSDFRPRSKSDCRKTPVQRRSPAIASVNEESEWTADATGHLPGISATMQHRGKSEQRQPLFVDTQLANRANVHDKRRSPVAQVVDFVKGRSRTQSSSAAGSAIHQRVMSGPNEGLFGSWRKQTSNEASKQAGACGRGGQADTTRIKWPIPRLTGRVARVDCCSVVASSALVSVLGDCLARATVAAATGGQLAAAACIIHYVCALDPIVPLILPLSWRDLVSRRVGMSSSTAVRQPSSTASITGLKLKWKSFDSDQPTLSNERKAYGPPHNPPLRSPVSKTVPNRYNRAIMIQTTHNQRSLDSGLDLNCSPLSSAFVREAAAAANFSNDLSTFFECGSDIGMDDDIEYC</sequence>
<dbReference type="AlphaFoldDB" id="A0A914X7F6"/>
<feature type="compositionally biased region" description="Basic and acidic residues" evidence="1">
    <location>
        <begin position="14"/>
        <end position="24"/>
    </location>
</feature>
<organism evidence="2 3">
    <name type="scientific">Plectus sambesii</name>
    <dbReference type="NCBI Taxonomy" id="2011161"/>
    <lineage>
        <taxon>Eukaryota</taxon>
        <taxon>Metazoa</taxon>
        <taxon>Ecdysozoa</taxon>
        <taxon>Nematoda</taxon>
        <taxon>Chromadorea</taxon>
        <taxon>Plectida</taxon>
        <taxon>Plectina</taxon>
        <taxon>Plectoidea</taxon>
        <taxon>Plectidae</taxon>
        <taxon>Plectus</taxon>
    </lineage>
</organism>
<dbReference type="WBParaSite" id="PSAMB.scaffold705size43410.g8261.t2">
    <property type="protein sequence ID" value="PSAMB.scaffold705size43410.g8261.t2"/>
    <property type="gene ID" value="PSAMB.scaffold705size43410.g8261"/>
</dbReference>
<name>A0A914X7F6_9BILA</name>
<reference evidence="3" key="1">
    <citation type="submission" date="2022-11" db="UniProtKB">
        <authorList>
            <consortium name="WormBaseParasite"/>
        </authorList>
    </citation>
    <scope>IDENTIFICATION</scope>
</reference>
<proteinExistence type="predicted"/>
<feature type="region of interest" description="Disordered" evidence="1">
    <location>
        <begin position="1"/>
        <end position="43"/>
    </location>
</feature>
<evidence type="ECO:0000256" key="1">
    <source>
        <dbReference type="SAM" id="MobiDB-lite"/>
    </source>
</evidence>
<dbReference type="Proteomes" id="UP000887566">
    <property type="component" value="Unplaced"/>
</dbReference>
<keyword evidence="2" id="KW-1185">Reference proteome</keyword>
<protein>
    <submittedName>
        <fullName evidence="3">Uncharacterized protein</fullName>
    </submittedName>
</protein>
<evidence type="ECO:0000313" key="2">
    <source>
        <dbReference type="Proteomes" id="UP000887566"/>
    </source>
</evidence>
<feature type="region of interest" description="Disordered" evidence="1">
    <location>
        <begin position="265"/>
        <end position="289"/>
    </location>
</feature>
<accession>A0A914X7F6</accession>
<evidence type="ECO:0000313" key="3">
    <source>
        <dbReference type="WBParaSite" id="PSAMB.scaffold705size43410.g8261.t2"/>
    </source>
</evidence>